<keyword evidence="1" id="KW-1133">Transmembrane helix</keyword>
<dbReference type="InterPro" id="IPR008621">
    <property type="entry name" value="Cbb3-typ_cyt_oxidase_comp"/>
</dbReference>
<reference evidence="2 3" key="1">
    <citation type="submission" date="2016-11" db="EMBL/GenBank/DDBJ databases">
        <authorList>
            <person name="Jaros S."/>
            <person name="Januszkiewicz K."/>
            <person name="Wedrychowicz H."/>
        </authorList>
    </citation>
    <scope>NUCLEOTIDE SEQUENCE [LARGE SCALE GENOMIC DNA]</scope>
    <source>
        <strain evidence="2 3">DSM 14916</strain>
    </source>
</reference>
<keyword evidence="3" id="KW-1185">Reference proteome</keyword>
<dbReference type="Proteomes" id="UP000184387">
    <property type="component" value="Unassembled WGS sequence"/>
</dbReference>
<dbReference type="EMBL" id="FQZF01000004">
    <property type="protein sequence ID" value="SHI70284.1"/>
    <property type="molecule type" value="Genomic_DNA"/>
</dbReference>
<name>A0A1M6DAL9_9PROT</name>
<keyword evidence="1" id="KW-0812">Transmembrane</keyword>
<accession>A0A1M6DAL9</accession>
<dbReference type="AlphaFoldDB" id="A0A1M6DAL9"/>
<evidence type="ECO:0000313" key="2">
    <source>
        <dbReference type="EMBL" id="SHI70284.1"/>
    </source>
</evidence>
<protein>
    <submittedName>
        <fullName evidence="2">Cbb3-type cytochrome oxidase component FixQ</fullName>
    </submittedName>
</protein>
<organism evidence="2 3">
    <name type="scientific">Muricoccus roseus</name>
    <dbReference type="NCBI Taxonomy" id="198092"/>
    <lineage>
        <taxon>Bacteria</taxon>
        <taxon>Pseudomonadati</taxon>
        <taxon>Pseudomonadota</taxon>
        <taxon>Alphaproteobacteria</taxon>
        <taxon>Acetobacterales</taxon>
        <taxon>Roseomonadaceae</taxon>
        <taxon>Muricoccus</taxon>
    </lineage>
</organism>
<proteinExistence type="predicted"/>
<sequence length="50" mass="6035">MTIEEFHSLLLTTWIVWFFVLFGGIVTWALLPSRREKFERARQIPLREAE</sequence>
<dbReference type="RefSeq" id="WP_245818189.1">
    <property type="nucleotide sequence ID" value="NZ_FQZF01000004.1"/>
</dbReference>
<gene>
    <name evidence="2" type="ORF">SAMN02745194_00877</name>
</gene>
<evidence type="ECO:0000313" key="3">
    <source>
        <dbReference type="Proteomes" id="UP000184387"/>
    </source>
</evidence>
<dbReference type="Pfam" id="PF05545">
    <property type="entry name" value="FixQ"/>
    <property type="match status" value="1"/>
</dbReference>
<feature type="transmembrane region" description="Helical" evidence="1">
    <location>
        <begin position="6"/>
        <end position="31"/>
    </location>
</feature>
<evidence type="ECO:0000256" key="1">
    <source>
        <dbReference type="SAM" id="Phobius"/>
    </source>
</evidence>
<keyword evidence="1" id="KW-0472">Membrane</keyword>
<dbReference type="STRING" id="198092.SAMN02745194_00877"/>